<evidence type="ECO:0000313" key="4">
    <source>
        <dbReference type="EnsemblPlants" id="AES62665"/>
    </source>
</evidence>
<gene>
    <name evidence="2" type="ordered locus">MTR_1g104700</name>
    <name evidence="3" type="ORF">MtrunA17_Chr1g0205641</name>
</gene>
<dbReference type="PaxDb" id="3880-AES62665"/>
<evidence type="ECO:0000313" key="3">
    <source>
        <dbReference type="EMBL" id="RHN82044.1"/>
    </source>
</evidence>
<evidence type="ECO:0000313" key="2">
    <source>
        <dbReference type="EMBL" id="AES62665.1"/>
    </source>
</evidence>
<proteinExistence type="predicted"/>
<dbReference type="Proteomes" id="UP000265566">
    <property type="component" value="Chromosome 1"/>
</dbReference>
<keyword evidence="1" id="KW-1133">Transmembrane helix</keyword>
<keyword evidence="5" id="KW-1185">Reference proteome</keyword>
<reference evidence="2 5" key="1">
    <citation type="journal article" date="2011" name="Nature">
        <title>The Medicago genome provides insight into the evolution of rhizobial symbioses.</title>
        <authorList>
            <person name="Young N.D."/>
            <person name="Debelle F."/>
            <person name="Oldroyd G.E."/>
            <person name="Geurts R."/>
            <person name="Cannon S.B."/>
            <person name="Udvardi M.K."/>
            <person name="Benedito V.A."/>
            <person name="Mayer K.F."/>
            <person name="Gouzy J."/>
            <person name="Schoof H."/>
            <person name="Van de Peer Y."/>
            <person name="Proost S."/>
            <person name="Cook D.R."/>
            <person name="Meyers B.C."/>
            <person name="Spannagl M."/>
            <person name="Cheung F."/>
            <person name="De Mita S."/>
            <person name="Krishnakumar V."/>
            <person name="Gundlach H."/>
            <person name="Zhou S."/>
            <person name="Mudge J."/>
            <person name="Bharti A.K."/>
            <person name="Murray J.D."/>
            <person name="Naoumkina M.A."/>
            <person name="Rosen B."/>
            <person name="Silverstein K.A."/>
            <person name="Tang H."/>
            <person name="Rombauts S."/>
            <person name="Zhao P.X."/>
            <person name="Zhou P."/>
            <person name="Barbe V."/>
            <person name="Bardou P."/>
            <person name="Bechner M."/>
            <person name="Bellec A."/>
            <person name="Berger A."/>
            <person name="Berges H."/>
            <person name="Bidwell S."/>
            <person name="Bisseling T."/>
            <person name="Choisne N."/>
            <person name="Couloux A."/>
            <person name="Denny R."/>
            <person name="Deshpande S."/>
            <person name="Dai X."/>
            <person name="Doyle J.J."/>
            <person name="Dudez A.M."/>
            <person name="Farmer A.D."/>
            <person name="Fouteau S."/>
            <person name="Franken C."/>
            <person name="Gibelin C."/>
            <person name="Gish J."/>
            <person name="Goldstein S."/>
            <person name="Gonzalez A.J."/>
            <person name="Green P.J."/>
            <person name="Hallab A."/>
            <person name="Hartog M."/>
            <person name="Hua A."/>
            <person name="Humphray S.J."/>
            <person name="Jeong D.H."/>
            <person name="Jing Y."/>
            <person name="Jocker A."/>
            <person name="Kenton S.M."/>
            <person name="Kim D.J."/>
            <person name="Klee K."/>
            <person name="Lai H."/>
            <person name="Lang C."/>
            <person name="Lin S."/>
            <person name="Macmil S.L."/>
            <person name="Magdelenat G."/>
            <person name="Matthews L."/>
            <person name="McCorrison J."/>
            <person name="Monaghan E.L."/>
            <person name="Mun J.H."/>
            <person name="Najar F.Z."/>
            <person name="Nicholson C."/>
            <person name="Noirot C."/>
            <person name="O'Bleness M."/>
            <person name="Paule C.R."/>
            <person name="Poulain J."/>
            <person name="Prion F."/>
            <person name="Qin B."/>
            <person name="Qu C."/>
            <person name="Retzel E.F."/>
            <person name="Riddle C."/>
            <person name="Sallet E."/>
            <person name="Samain S."/>
            <person name="Samson N."/>
            <person name="Sanders I."/>
            <person name="Saurat O."/>
            <person name="Scarpelli C."/>
            <person name="Schiex T."/>
            <person name="Segurens B."/>
            <person name="Severin A.J."/>
            <person name="Sherrier D.J."/>
            <person name="Shi R."/>
            <person name="Sims S."/>
            <person name="Singer S.R."/>
            <person name="Sinharoy S."/>
            <person name="Sterck L."/>
            <person name="Viollet A."/>
            <person name="Wang B.B."/>
            <person name="Wang K."/>
            <person name="Wang M."/>
            <person name="Wang X."/>
            <person name="Warfsmann J."/>
            <person name="Weissenbach J."/>
            <person name="White D.D."/>
            <person name="White J.D."/>
            <person name="Wiley G.B."/>
            <person name="Wincker P."/>
            <person name="Xing Y."/>
            <person name="Yang L."/>
            <person name="Yao Z."/>
            <person name="Ying F."/>
            <person name="Zhai J."/>
            <person name="Zhou L."/>
            <person name="Zuber A."/>
            <person name="Denarie J."/>
            <person name="Dixon R.A."/>
            <person name="May G.D."/>
            <person name="Schwartz D.C."/>
            <person name="Rogers J."/>
            <person name="Quetier F."/>
            <person name="Town C.D."/>
            <person name="Roe B.A."/>
        </authorList>
    </citation>
    <scope>NUCLEOTIDE SEQUENCE [LARGE SCALE GENOMIC DNA]</scope>
    <source>
        <strain evidence="2">A17</strain>
        <strain evidence="4 5">cv. Jemalong A17</strain>
    </source>
</reference>
<dbReference type="AlphaFoldDB" id="G7ID75"/>
<feature type="transmembrane region" description="Helical" evidence="1">
    <location>
        <begin position="26"/>
        <end position="48"/>
    </location>
</feature>
<protein>
    <submittedName>
        <fullName evidence="2">Transmembrane protein, putative</fullName>
    </submittedName>
</protein>
<reference evidence="4" key="3">
    <citation type="submission" date="2015-04" db="UniProtKB">
        <authorList>
            <consortium name="EnsemblPlants"/>
        </authorList>
    </citation>
    <scope>IDENTIFICATION</scope>
    <source>
        <strain evidence="4">cv. Jemalong A17</strain>
    </source>
</reference>
<sequence length="79" mass="9128">MLHKNDNVQVSFDGSEVMMRKKETNLLYFSPLPVIVMQCSGNTVFPASSSADAQYYRYKLQYYLSNFYLFNGFCIFGAK</sequence>
<dbReference type="EnsemblPlants" id="AES62665">
    <property type="protein sequence ID" value="AES62665"/>
    <property type="gene ID" value="MTR_1g104700"/>
</dbReference>
<name>G7ID75_MEDTR</name>
<reference evidence="2 5" key="2">
    <citation type="journal article" date="2014" name="BMC Genomics">
        <title>An improved genome release (version Mt4.0) for the model legume Medicago truncatula.</title>
        <authorList>
            <person name="Tang H."/>
            <person name="Krishnakumar V."/>
            <person name="Bidwell S."/>
            <person name="Rosen B."/>
            <person name="Chan A."/>
            <person name="Zhou S."/>
            <person name="Gentzbittel L."/>
            <person name="Childs K.L."/>
            <person name="Yandell M."/>
            <person name="Gundlach H."/>
            <person name="Mayer K.F."/>
            <person name="Schwartz D.C."/>
            <person name="Town C.D."/>
        </authorList>
    </citation>
    <scope>GENOME REANNOTATION</scope>
    <source>
        <strain evidence="4 5">cv. Jemalong A17</strain>
    </source>
</reference>
<dbReference type="Gramene" id="rna6161">
    <property type="protein sequence ID" value="RHN82044.1"/>
    <property type="gene ID" value="gene6161"/>
</dbReference>
<accession>G7ID75</accession>
<dbReference type="HOGENOM" id="CLU_2609596_0_0_1"/>
<dbReference type="EMBL" id="CM001217">
    <property type="protein sequence ID" value="AES62665.1"/>
    <property type="molecule type" value="Genomic_DNA"/>
</dbReference>
<evidence type="ECO:0000256" key="1">
    <source>
        <dbReference type="SAM" id="Phobius"/>
    </source>
</evidence>
<reference evidence="3" key="4">
    <citation type="journal article" date="2018" name="Nat. Plants">
        <title>Whole-genome landscape of Medicago truncatula symbiotic genes.</title>
        <authorList>
            <person name="Pecrix Y."/>
            <person name="Gamas P."/>
            <person name="Carrere S."/>
        </authorList>
    </citation>
    <scope>NUCLEOTIDE SEQUENCE</scope>
    <source>
        <tissue evidence="3">Leaves</tissue>
    </source>
</reference>
<dbReference type="EMBL" id="PSQE01000001">
    <property type="protein sequence ID" value="RHN82044.1"/>
    <property type="molecule type" value="Genomic_DNA"/>
</dbReference>
<keyword evidence="1 2" id="KW-0812">Transmembrane</keyword>
<organism evidence="2 5">
    <name type="scientific">Medicago truncatula</name>
    <name type="common">Barrel medic</name>
    <name type="synonym">Medicago tribuloides</name>
    <dbReference type="NCBI Taxonomy" id="3880"/>
    <lineage>
        <taxon>Eukaryota</taxon>
        <taxon>Viridiplantae</taxon>
        <taxon>Streptophyta</taxon>
        <taxon>Embryophyta</taxon>
        <taxon>Tracheophyta</taxon>
        <taxon>Spermatophyta</taxon>
        <taxon>Magnoliopsida</taxon>
        <taxon>eudicotyledons</taxon>
        <taxon>Gunneridae</taxon>
        <taxon>Pentapetalae</taxon>
        <taxon>rosids</taxon>
        <taxon>fabids</taxon>
        <taxon>Fabales</taxon>
        <taxon>Fabaceae</taxon>
        <taxon>Papilionoideae</taxon>
        <taxon>50 kb inversion clade</taxon>
        <taxon>NPAAA clade</taxon>
        <taxon>Hologalegina</taxon>
        <taxon>IRL clade</taxon>
        <taxon>Trifolieae</taxon>
        <taxon>Medicago</taxon>
    </lineage>
</organism>
<dbReference type="Proteomes" id="UP000002051">
    <property type="component" value="Unassembled WGS sequence"/>
</dbReference>
<keyword evidence="1" id="KW-0472">Membrane</keyword>
<evidence type="ECO:0000313" key="5">
    <source>
        <dbReference type="Proteomes" id="UP000002051"/>
    </source>
</evidence>
<feature type="transmembrane region" description="Helical" evidence="1">
    <location>
        <begin position="60"/>
        <end position="78"/>
    </location>
</feature>